<dbReference type="AlphaFoldDB" id="A0A371H0C0"/>
<protein>
    <recommendedName>
        <fullName evidence="4">CCHC-type domain-containing protein</fullName>
    </recommendedName>
</protein>
<dbReference type="EMBL" id="QJKJ01003957">
    <property type="protein sequence ID" value="RDX96146.1"/>
    <property type="molecule type" value="Genomic_DNA"/>
</dbReference>
<feature type="transmembrane region" description="Helical" evidence="1">
    <location>
        <begin position="21"/>
        <end position="42"/>
    </location>
</feature>
<keyword evidence="3" id="KW-1185">Reference proteome</keyword>
<evidence type="ECO:0008006" key="4">
    <source>
        <dbReference type="Google" id="ProtNLM"/>
    </source>
</evidence>
<name>A0A371H0C0_MUCPR</name>
<sequence length="201" mass="22680">MVHHRRPSKAIVVECRFSGNFEFLTLYSIGWHFVSLLLLFIWSIPLVHSNTSIVPNSSDLDHSAPGSNGEGNKLYIIAVMYQPWCPQYPKWDGAWSYENYPSKLTIVLLELYDFDNRGSTTSTRMNGIAAANNQRFEGYINGCGMCGSVGHPPNDCPIFQEPQPPFRPQPVQESSLEDLIKQLAMNNIQFQKNVSATQQPL</sequence>
<keyword evidence="1" id="KW-0472">Membrane</keyword>
<proteinExistence type="predicted"/>
<reference evidence="2" key="1">
    <citation type="submission" date="2018-05" db="EMBL/GenBank/DDBJ databases">
        <title>Draft genome of Mucuna pruriens seed.</title>
        <authorList>
            <person name="Nnadi N.E."/>
            <person name="Vos R."/>
            <person name="Hasami M.H."/>
            <person name="Devisetty U.K."/>
            <person name="Aguiy J.C."/>
        </authorList>
    </citation>
    <scope>NUCLEOTIDE SEQUENCE [LARGE SCALE GENOMIC DNA]</scope>
    <source>
        <strain evidence="2">JCA_2017</strain>
    </source>
</reference>
<dbReference type="Proteomes" id="UP000257109">
    <property type="component" value="Unassembled WGS sequence"/>
</dbReference>
<comment type="caution">
    <text evidence="2">The sequence shown here is derived from an EMBL/GenBank/DDBJ whole genome shotgun (WGS) entry which is preliminary data.</text>
</comment>
<keyword evidence="1" id="KW-0812">Transmembrane</keyword>
<evidence type="ECO:0000313" key="3">
    <source>
        <dbReference type="Proteomes" id="UP000257109"/>
    </source>
</evidence>
<keyword evidence="1" id="KW-1133">Transmembrane helix</keyword>
<accession>A0A371H0C0</accession>
<gene>
    <name evidence="2" type="ORF">CR513_21230</name>
</gene>
<evidence type="ECO:0000256" key="1">
    <source>
        <dbReference type="SAM" id="Phobius"/>
    </source>
</evidence>
<evidence type="ECO:0000313" key="2">
    <source>
        <dbReference type="EMBL" id="RDX96146.1"/>
    </source>
</evidence>
<feature type="non-terminal residue" evidence="2">
    <location>
        <position position="1"/>
    </location>
</feature>
<organism evidence="2 3">
    <name type="scientific">Mucuna pruriens</name>
    <name type="common">Velvet bean</name>
    <name type="synonym">Dolichos pruriens</name>
    <dbReference type="NCBI Taxonomy" id="157652"/>
    <lineage>
        <taxon>Eukaryota</taxon>
        <taxon>Viridiplantae</taxon>
        <taxon>Streptophyta</taxon>
        <taxon>Embryophyta</taxon>
        <taxon>Tracheophyta</taxon>
        <taxon>Spermatophyta</taxon>
        <taxon>Magnoliopsida</taxon>
        <taxon>eudicotyledons</taxon>
        <taxon>Gunneridae</taxon>
        <taxon>Pentapetalae</taxon>
        <taxon>rosids</taxon>
        <taxon>fabids</taxon>
        <taxon>Fabales</taxon>
        <taxon>Fabaceae</taxon>
        <taxon>Papilionoideae</taxon>
        <taxon>50 kb inversion clade</taxon>
        <taxon>NPAAA clade</taxon>
        <taxon>indigoferoid/millettioid clade</taxon>
        <taxon>Phaseoleae</taxon>
        <taxon>Mucuna</taxon>
    </lineage>
</organism>